<dbReference type="Proteomes" id="UP000245884">
    <property type="component" value="Unassembled WGS sequence"/>
</dbReference>
<dbReference type="Gene3D" id="1.10.1070.11">
    <property type="entry name" value="Phosphatidylinositol 3-/4-kinase, catalytic domain"/>
    <property type="match status" value="1"/>
</dbReference>
<comment type="subcellular location">
    <subcellularLocation>
        <location evidence="16">Chromosome</location>
        <location evidence="16">Telomere</location>
    </subcellularLocation>
    <subcellularLocation>
        <location evidence="1 16">Nucleus</location>
    </subcellularLocation>
</comment>
<comment type="catalytic activity">
    <reaction evidence="15">
        <text>L-seryl-[protein] + ATP = O-phospho-L-seryl-[protein] + ADP + H(+)</text>
        <dbReference type="Rhea" id="RHEA:17989"/>
        <dbReference type="Rhea" id="RHEA-COMP:9863"/>
        <dbReference type="Rhea" id="RHEA-COMP:11604"/>
        <dbReference type="ChEBI" id="CHEBI:15378"/>
        <dbReference type="ChEBI" id="CHEBI:29999"/>
        <dbReference type="ChEBI" id="CHEBI:30616"/>
        <dbReference type="ChEBI" id="CHEBI:83421"/>
        <dbReference type="ChEBI" id="CHEBI:456216"/>
        <dbReference type="EC" id="2.7.11.1"/>
    </reaction>
</comment>
<dbReference type="PROSITE" id="PS51189">
    <property type="entry name" value="FAT"/>
    <property type="match status" value="1"/>
</dbReference>
<evidence type="ECO:0000256" key="16">
    <source>
        <dbReference type="RuleBase" id="RU365027"/>
    </source>
</evidence>
<dbReference type="GO" id="GO:0106310">
    <property type="term" value="F:protein serine kinase activity"/>
    <property type="evidence" value="ECO:0007669"/>
    <property type="project" value="RHEA"/>
</dbReference>
<dbReference type="PANTHER" id="PTHR37079">
    <property type="entry name" value="SERINE/THREONINE-PROTEIN KINASE ATM"/>
    <property type="match status" value="1"/>
</dbReference>
<evidence type="ECO:0000256" key="7">
    <source>
        <dbReference type="ARBA" id="ARBA00022679"/>
    </source>
</evidence>
<dbReference type="SUPFAM" id="SSF56112">
    <property type="entry name" value="Protein kinase-like (PK-like)"/>
    <property type="match status" value="1"/>
</dbReference>
<dbReference type="GO" id="GO:0006325">
    <property type="term" value="P:chromatin organization"/>
    <property type="evidence" value="ECO:0007669"/>
    <property type="project" value="UniProtKB-KW"/>
</dbReference>
<evidence type="ECO:0000256" key="1">
    <source>
        <dbReference type="ARBA" id="ARBA00004123"/>
    </source>
</evidence>
<dbReference type="GO" id="GO:0004674">
    <property type="term" value="F:protein serine/threonine kinase activity"/>
    <property type="evidence" value="ECO:0007669"/>
    <property type="project" value="UniProtKB-KW"/>
</dbReference>
<keyword evidence="16" id="KW-0779">Telomere</keyword>
<evidence type="ECO:0000256" key="6">
    <source>
        <dbReference type="ARBA" id="ARBA00022527"/>
    </source>
</evidence>
<organism evidence="21 22">
    <name type="scientific">Jaminaea rosea</name>
    <dbReference type="NCBI Taxonomy" id="1569628"/>
    <lineage>
        <taxon>Eukaryota</taxon>
        <taxon>Fungi</taxon>
        <taxon>Dikarya</taxon>
        <taxon>Basidiomycota</taxon>
        <taxon>Ustilaginomycotina</taxon>
        <taxon>Exobasidiomycetes</taxon>
        <taxon>Microstromatales</taxon>
        <taxon>Microstromatales incertae sedis</taxon>
        <taxon>Jaminaea</taxon>
    </lineage>
</organism>
<dbReference type="SUPFAM" id="SSF48371">
    <property type="entry name" value="ARM repeat"/>
    <property type="match status" value="2"/>
</dbReference>
<dbReference type="Pfam" id="PF02260">
    <property type="entry name" value="FATC"/>
    <property type="match status" value="1"/>
</dbReference>
<dbReference type="InterPro" id="IPR003152">
    <property type="entry name" value="FATC_dom"/>
</dbReference>
<evidence type="ECO:0000256" key="13">
    <source>
        <dbReference type="ARBA" id="ARBA00025079"/>
    </source>
</evidence>
<evidence type="ECO:0000256" key="3">
    <source>
        <dbReference type="ARBA" id="ARBA00011370"/>
    </source>
</evidence>
<dbReference type="PROSITE" id="PS00915">
    <property type="entry name" value="PI3_4_KINASE_1"/>
    <property type="match status" value="1"/>
</dbReference>
<protein>
    <recommendedName>
        <fullName evidence="5 16">Serine/threonine-protein kinase Tel1</fullName>
        <ecNumber evidence="4 16">2.7.11.1</ecNumber>
    </recommendedName>
</protein>
<evidence type="ECO:0000256" key="14">
    <source>
        <dbReference type="ARBA" id="ARBA00047899"/>
    </source>
</evidence>
<dbReference type="InterPro" id="IPR044107">
    <property type="entry name" value="PIKKc_ATM"/>
</dbReference>
<evidence type="ECO:0000256" key="2">
    <source>
        <dbReference type="ARBA" id="ARBA00010769"/>
    </source>
</evidence>
<dbReference type="GO" id="GO:0005634">
    <property type="term" value="C:nucleus"/>
    <property type="evidence" value="ECO:0007669"/>
    <property type="project" value="UniProtKB-SubCell"/>
</dbReference>
<feature type="compositionally biased region" description="Acidic residues" evidence="17">
    <location>
        <begin position="938"/>
        <end position="952"/>
    </location>
</feature>
<feature type="region of interest" description="Disordered" evidence="17">
    <location>
        <begin position="394"/>
        <end position="453"/>
    </location>
</feature>
<sequence length="3049" mass="337457">MSASSSLQAAIESISSERVSDRTAGLAAYSDIFSRNRVLRDLRGKDKVWISVFQAHFQCVVLEKEACFKKGGLASATAVSVNRLKAAAASLRWLVARSVQCFQRQTAKPLLNHLVQMLSAGKELLSPIALDYLRALHVLLSHRGHRNSVDVHQWSAIASLCFNAVLTRPLNADLPLVDFRSVAAPTCPSKRALGLEDIEVMSCLEELMASPIAPLNDQRDKMGLRLLAAYGCFLQSFPTESTAHLPALAGLNELLREIEFNQSQAMRSFAFSHWEPLCQLWDSKNKTVKEQLVVAFRILLPYLASQDDEPVRGHLAQLLKRLDGDGENRFSLGPLNPQQLSLRLEPQASSPFRTPFFSAGRTFSADSAVSWAALELCADVTATLIERQGVELVESSRTEDVPVDDDEPTARSGTRKRAPPRARAASRPLSKTTQSPLGTRDNTASPSKRLRLDESARTDPLTRLIDSLAQAPGATLAKARSNRLWRLQMTCFLIGRHYTTALDAEQQQRLATRIIDLLSDGDHELQGWAFICLASLLSQPTNLIAAAIPSLESTWTLCCRRIQVAAVSRQAALAAHALLQSNLLDKHRYLHDLKTLFSDLDLAAPPFPFDSVCDLFASALDLCATDVAMAKSPCRNQVAAWLASVWAPAAGIERGFRARERIEEHDSSGLNALLSRICQLRPVATQQPVMLLPGNAVVEQMGYEDETRDLRNFLLTAALSYEAKQDGKEATREQSEVQDKNDTPLRPLQGTEQRITSLLKRAIDVLSEQWRPSSSPSEEGPSLMESASVDQARRTLDVIATTLLFQATLTLGLVEANMMLTAAAHSLLRTIMTAVSERSRWSVSSRSTLLVAIAPLVGPQVRVSNDVSSLLKALVKPGPCSGVRQDTLSLQSVSEDRCTTSSDPVLHTIWTSAPRDAQKAFLKALQRCLHTICDMPGGEEEATQQGDDDDEWGQARQATSESDEIMKPAKDYGSERFALTASIALCVNGLVEVARITESAARANPLMDDVLLDGPIVAFDRAAPAVFAAYSRERLILDDEVLASIIDRLGNEYLNDYEFKFDEDALMNVINFCEASMAVWLPGATPSSSKSTGGQLSMGANQFNEYFARSLFKGKPMSWRARVRAAAYLEVLLRSTSTRDWTDNGDDDVLCSTSLLLIIYGLMQEGDIRVRFAAATMIARLFDCVPTDSESDLYDKKLLQILTSDWDDFEGTLTRLLTLSNVMIRSSPLRAAALFNIIEPFGGRERGRPYLPHAKALFAAVSDNLGFSAPTDLFRVFAAQIAFGLDSMDSDPTRLPWSVLGYDSAFHCLQYNFMGIGSMMAAIAVDKPEVLPRFGDLARSFGKTMKEAVAECLPVVAAIQLVIEVSLAEQSSRRIDQLLDSAPILSELQQRLTSGVTTVKALETTFALSLDRVIVETLSQFAEEDLGSDCVYHAQLQRADPRVAQELTALSNGVEVNSKSHAHVPHRPIASGFQVYQTIAIATAELDPHSERSLAYHVIHQMLSLIWRERLVNDQLRHLHALRLFIAMKREGVASSLVLLRALLHGCSLLMGQPDLLALSSGIAAWCIQRCIEIDKSPPQLSSILIAMAEGARDEATFEWLASRVLLPLVEAEGTRKHAFVAICAYPRRLPVPLVSSLTRLDLHLNLAALTEVLVRHSKVSLNLHLLIRFRDALREAQQSDVFARSTIWHLFDRLNRQPSAESAYILGDILSALHDKIQTPSAEQYQASEETLGNPNANLTPLVLALSRAEKPYEPIKIFIALKLLELQRGVDLHLAERAFHSLRAILTQEADLHMSTGKWPDLMTEELALLSHYSTAPAARQSSHVDCSLRKVDARKFDDWIRSIATSLCDRLSSIVTESFFAQMRELVAAVASFASNVFIPLLHAYLYLTHDSGDMARETASLADHLGRILKDDDSDRQSWATIINALIYLRKQELPVNAGRSSDHWLPVDYLLLARRAIDCQLYSTALLWIELEREHQSETWAQAAKQEQVSQLLYSVYSNIEDPDSFYGVHHKDLRGSLVRRLHHEEEWRRAFELHAADYECGGSAGSEAAIAQSLHQMGFNKLASSMDAVYADYEVAWRTEDWSLPTDRDPQPGNGVNVFAALRALHQEQDDTVIGRTISQALASEARALSGAGVEAVSQIRRVCRDLMSLSEAWRWNHSNTSGEQNFSADLRLDFDDFERITTVRQSLLRSQRYRIQASQIGDLLEPATEEALKSESRLLLNLCRAARKQDRQQAAMNAVTRAQKLCKHLAPSARPADLTPEFASVLWNQGEEVIAIQALSEEIEALPQSATSRDDRLHKAKLLAELGHWRATARSQQPREIDDHLFRPAHALVKEDETSAECAAVCNQYAVFADDQYRALRNAAEVQQLEAFVSHRQEELRQNKAEMSRVDRKSEAYKNLHSYRSQAEKILRQDEALLSQHITSREFFLLQAFKMYASAMRYASEYDGSIVRLTSLWFENAGDEKFNGEIRQALSGMPPHKFLPLTHQLSSRLGSDPRSFSTNVSIVMKRMCQAHPFHSLYAIYALRKADQDSSPQPSTAAKKKASAGTKNGNPSDNASPASQRAAAAHDLWHTVKASSPHKARVVAFENACDAYVEWAELNLRRSVPNLFHGNAIKSGSFAFPSQENLPLKIKQLPSYTVPVATADLPVDPSGAYRNMVTIERYSDLFTTAGGIHLPKITDCIGSNGERYKQLFKSDDDLRQDAVMQQVFRLLNELLIRDRKAAQRHLRIRTYAVLPLGPQCGLLEFVQNTCPIGEVLVDAHHSHHTEGQWSPGDARSCLAAVMGKTPYEKLEAYRAVCRNMPPAFRHYFMEQFKNPPTWLAVRLNYTRSVATTSIIGHVLGLGDRHVSNILMDKKTGEVIHIDFGVAFEQGRLLPIPELVPFRLTRDIVDGMGLSGVEGVFRRCCEETLRVLRGNKDVIQTVLEVFKYDPLFAWTSNPVKILQAQGAAATGPTAAEAKTKGGRVSTPGTASGSRATISPGGGDDIAGRDTASLSAERAIGTVLSKLSTGLSVQTTVTELIGAATDEGNLSAIFHGWQAGM</sequence>
<evidence type="ECO:0000259" key="18">
    <source>
        <dbReference type="PROSITE" id="PS50290"/>
    </source>
</evidence>
<dbReference type="OrthoDB" id="381190at2759"/>
<evidence type="ECO:0000256" key="10">
    <source>
        <dbReference type="ARBA" id="ARBA00022777"/>
    </source>
</evidence>
<feature type="domain" description="FATC" evidence="20">
    <location>
        <begin position="3017"/>
        <end position="3049"/>
    </location>
</feature>
<keyword evidence="8 16" id="KW-0547">Nucleotide-binding</keyword>
<evidence type="ECO:0000259" key="20">
    <source>
        <dbReference type="PROSITE" id="PS51190"/>
    </source>
</evidence>
<keyword evidence="11 16" id="KW-0067">ATP-binding</keyword>
<name>A0A316UKE2_9BASI</name>
<dbReference type="SMART" id="SM01343">
    <property type="entry name" value="FATC"/>
    <property type="match status" value="1"/>
</dbReference>
<feature type="region of interest" description="Disordered" evidence="17">
    <location>
        <begin position="2962"/>
        <end position="2993"/>
    </location>
</feature>
<evidence type="ECO:0000256" key="8">
    <source>
        <dbReference type="ARBA" id="ARBA00022741"/>
    </source>
</evidence>
<dbReference type="PROSITE" id="PS51190">
    <property type="entry name" value="FATC"/>
    <property type="match status" value="1"/>
</dbReference>
<dbReference type="InterPro" id="IPR014009">
    <property type="entry name" value="PIK_FAT"/>
</dbReference>
<evidence type="ECO:0000259" key="19">
    <source>
        <dbReference type="PROSITE" id="PS51189"/>
    </source>
</evidence>
<dbReference type="CDD" id="cd05171">
    <property type="entry name" value="PIKKc_ATM"/>
    <property type="match status" value="1"/>
</dbReference>
<dbReference type="GO" id="GO:0000781">
    <property type="term" value="C:chromosome, telomeric region"/>
    <property type="evidence" value="ECO:0007669"/>
    <property type="project" value="UniProtKB-SubCell"/>
</dbReference>
<dbReference type="InterPro" id="IPR056802">
    <property type="entry name" value="ATR-like_M-HEAT"/>
</dbReference>
<feature type="region of interest" description="Disordered" evidence="17">
    <location>
        <begin position="2539"/>
        <end position="2573"/>
    </location>
</feature>
<feature type="compositionally biased region" description="Low complexity" evidence="17">
    <location>
        <begin position="2553"/>
        <end position="2573"/>
    </location>
</feature>
<dbReference type="GO" id="GO:0006281">
    <property type="term" value="P:DNA repair"/>
    <property type="evidence" value="ECO:0007669"/>
    <property type="project" value="InterPro"/>
</dbReference>
<keyword evidence="22" id="KW-1185">Reference proteome</keyword>
<keyword evidence="12 16" id="KW-0539">Nucleus</keyword>
<dbReference type="Pfam" id="PF25030">
    <property type="entry name" value="M-HEAT_ATR"/>
    <property type="match status" value="1"/>
</dbReference>
<evidence type="ECO:0000256" key="15">
    <source>
        <dbReference type="ARBA" id="ARBA00048679"/>
    </source>
</evidence>
<dbReference type="InterPro" id="IPR021668">
    <property type="entry name" value="TAN"/>
</dbReference>
<accession>A0A316UKE2</accession>
<dbReference type="GO" id="GO:0035556">
    <property type="term" value="P:intracellular signal transduction"/>
    <property type="evidence" value="ECO:0007669"/>
    <property type="project" value="UniProtKB-ARBA"/>
</dbReference>
<comment type="similarity">
    <text evidence="2 16">Belongs to the PI3/PI4-kinase family. ATM subfamily.</text>
</comment>
<dbReference type="SMART" id="SM01342">
    <property type="entry name" value="TAN"/>
    <property type="match status" value="1"/>
</dbReference>
<dbReference type="Pfam" id="PF00454">
    <property type="entry name" value="PI3_PI4_kinase"/>
    <property type="match status" value="1"/>
</dbReference>
<dbReference type="EC" id="2.7.11.1" evidence="4 16"/>
<feature type="domain" description="FAT" evidence="19">
    <location>
        <begin position="1956"/>
        <end position="2536"/>
    </location>
</feature>
<feature type="compositionally biased region" description="Basic and acidic residues" evidence="17">
    <location>
        <begin position="725"/>
        <end position="743"/>
    </location>
</feature>
<dbReference type="InterPro" id="IPR000403">
    <property type="entry name" value="PI3/4_kinase_cat_dom"/>
</dbReference>
<keyword evidence="16" id="KW-0156">Chromatin regulator</keyword>
<evidence type="ECO:0000256" key="5">
    <source>
        <dbReference type="ARBA" id="ARBA00014619"/>
    </source>
</evidence>
<evidence type="ECO:0000256" key="9">
    <source>
        <dbReference type="ARBA" id="ARBA00022763"/>
    </source>
</evidence>
<dbReference type="InterPro" id="IPR036940">
    <property type="entry name" value="PI3/4_kinase_cat_sf"/>
</dbReference>
<keyword evidence="7 16" id="KW-0808">Transferase</keyword>
<keyword evidence="9 16" id="KW-0227">DNA damage</keyword>
<dbReference type="PANTHER" id="PTHR37079:SF4">
    <property type="entry name" value="SERINE_THREONINE-PROTEIN KINASE ATM"/>
    <property type="match status" value="1"/>
</dbReference>
<dbReference type="RefSeq" id="XP_025360348.1">
    <property type="nucleotide sequence ID" value="XM_025509721.1"/>
</dbReference>
<evidence type="ECO:0000313" key="21">
    <source>
        <dbReference type="EMBL" id="PWN25736.1"/>
    </source>
</evidence>
<evidence type="ECO:0000313" key="22">
    <source>
        <dbReference type="Proteomes" id="UP000245884"/>
    </source>
</evidence>
<dbReference type="Gene3D" id="3.30.1010.10">
    <property type="entry name" value="Phosphatidylinositol 3-kinase Catalytic Subunit, Chain A, domain 4"/>
    <property type="match status" value="1"/>
</dbReference>
<comment type="function">
    <text evidence="13 16">Serine/threonine protein kinase which activates checkpoint signaling upon genotoxic stresses such as ionizing radiation (IR), ultraviolet light (UV), or DNA replication stalling, thereby acting as a DNA damage sensor. Recognizes the substrate consensus sequence [ST]-Q. Phosphorylates histone H2A to form H2AS128ph (gamma-H2A) at sites of DNA damage, involved in the regulation of DNA damage response mechanism. Required for the control of telomere length and genome stability.</text>
</comment>
<gene>
    <name evidence="21" type="ORF">BDZ90DRAFT_61352</name>
</gene>
<dbReference type="STRING" id="1569628.A0A316UKE2"/>
<proteinExistence type="inferred from homology"/>
<feature type="compositionally biased region" description="Polar residues" evidence="17">
    <location>
        <begin position="429"/>
        <end position="446"/>
    </location>
</feature>
<dbReference type="PROSITE" id="PS50290">
    <property type="entry name" value="PI3_4_KINASE_3"/>
    <property type="match status" value="1"/>
</dbReference>
<dbReference type="GeneID" id="37031544"/>
<evidence type="ECO:0000256" key="11">
    <source>
        <dbReference type="ARBA" id="ARBA00022840"/>
    </source>
</evidence>
<dbReference type="GO" id="GO:0005524">
    <property type="term" value="F:ATP binding"/>
    <property type="evidence" value="ECO:0007669"/>
    <property type="project" value="UniProtKB-KW"/>
</dbReference>
<keyword evidence="6 16" id="KW-0723">Serine/threonine-protein kinase</keyword>
<reference evidence="21 22" key="1">
    <citation type="journal article" date="2018" name="Mol. Biol. Evol.">
        <title>Broad Genomic Sampling Reveals a Smut Pathogenic Ancestry of the Fungal Clade Ustilaginomycotina.</title>
        <authorList>
            <person name="Kijpornyongpan T."/>
            <person name="Mondo S.J."/>
            <person name="Barry K."/>
            <person name="Sandor L."/>
            <person name="Lee J."/>
            <person name="Lipzen A."/>
            <person name="Pangilinan J."/>
            <person name="LaButti K."/>
            <person name="Hainaut M."/>
            <person name="Henrissat B."/>
            <person name="Grigoriev I.V."/>
            <person name="Spatafora J.W."/>
            <person name="Aime M.C."/>
        </authorList>
    </citation>
    <scope>NUCLEOTIDE SEQUENCE [LARGE SCALE GENOMIC DNA]</scope>
    <source>
        <strain evidence="21 22">MCA 5214</strain>
    </source>
</reference>
<keyword evidence="16" id="KW-0158">Chromosome</keyword>
<dbReference type="InterPro" id="IPR011009">
    <property type="entry name" value="Kinase-like_dom_sf"/>
</dbReference>
<evidence type="ECO:0000256" key="17">
    <source>
        <dbReference type="SAM" id="MobiDB-lite"/>
    </source>
</evidence>
<feature type="region of interest" description="Disordered" evidence="17">
    <location>
        <begin position="938"/>
        <end position="965"/>
    </location>
</feature>
<dbReference type="EMBL" id="KZ819674">
    <property type="protein sequence ID" value="PWN25736.1"/>
    <property type="molecule type" value="Genomic_DNA"/>
</dbReference>
<keyword evidence="10 16" id="KW-0418">Kinase</keyword>
<dbReference type="InterPro" id="IPR016024">
    <property type="entry name" value="ARM-type_fold"/>
</dbReference>
<dbReference type="InterPro" id="IPR038980">
    <property type="entry name" value="ATM_plant"/>
</dbReference>
<feature type="compositionally biased region" description="Polar residues" evidence="17">
    <location>
        <begin position="2975"/>
        <end position="2985"/>
    </location>
</feature>
<feature type="domain" description="PI3K/PI4K catalytic" evidence="18">
    <location>
        <begin position="2672"/>
        <end position="2982"/>
    </location>
</feature>
<dbReference type="Pfam" id="PF11640">
    <property type="entry name" value="TAN"/>
    <property type="match status" value="1"/>
</dbReference>
<feature type="region of interest" description="Disordered" evidence="17">
    <location>
        <begin position="725"/>
        <end position="751"/>
    </location>
</feature>
<comment type="subunit">
    <text evidence="3">Associates with DNA double-strand breaks.</text>
</comment>
<dbReference type="InterPro" id="IPR018936">
    <property type="entry name" value="PI3/4_kinase_CS"/>
</dbReference>
<comment type="catalytic activity">
    <reaction evidence="14 16">
        <text>L-threonyl-[protein] + ATP = O-phospho-L-threonyl-[protein] + ADP + H(+)</text>
        <dbReference type="Rhea" id="RHEA:46608"/>
        <dbReference type="Rhea" id="RHEA-COMP:11060"/>
        <dbReference type="Rhea" id="RHEA-COMP:11605"/>
        <dbReference type="ChEBI" id="CHEBI:15378"/>
        <dbReference type="ChEBI" id="CHEBI:30013"/>
        <dbReference type="ChEBI" id="CHEBI:30616"/>
        <dbReference type="ChEBI" id="CHEBI:61977"/>
        <dbReference type="ChEBI" id="CHEBI:456216"/>
        <dbReference type="EC" id="2.7.11.1"/>
    </reaction>
</comment>
<dbReference type="PROSITE" id="PS00916">
    <property type="entry name" value="PI3_4_KINASE_2"/>
    <property type="match status" value="1"/>
</dbReference>
<evidence type="ECO:0000256" key="12">
    <source>
        <dbReference type="ARBA" id="ARBA00023242"/>
    </source>
</evidence>
<evidence type="ECO:0000256" key="4">
    <source>
        <dbReference type="ARBA" id="ARBA00012513"/>
    </source>
</evidence>
<dbReference type="SMART" id="SM00146">
    <property type="entry name" value="PI3Kc"/>
    <property type="match status" value="1"/>
</dbReference>